<evidence type="ECO:0000313" key="4">
    <source>
        <dbReference type="Proteomes" id="UP000283895"/>
    </source>
</evidence>
<name>A0A423X1M1_9PEZI</name>
<keyword evidence="4" id="KW-1185">Reference proteome</keyword>
<dbReference type="InterPro" id="IPR023210">
    <property type="entry name" value="NADP_OxRdtase_dom"/>
</dbReference>
<gene>
    <name evidence="3" type="ORF">VMCG_02162</name>
</gene>
<dbReference type="InterPro" id="IPR050523">
    <property type="entry name" value="AKR_Detox_Biosynth"/>
</dbReference>
<comment type="caution">
    <text evidence="3">The sequence shown here is derived from an EMBL/GenBank/DDBJ whole genome shotgun (WGS) entry which is preliminary data.</text>
</comment>
<sequence>MSQPNGGTFPQFKRLPPEIRLMVWIQAYEDSKEEKCEEVCIINRPIPPTAGFPATEPDQPCVDIPFPILINFDDAMKQADYFQGHEQRVRTVAIDACLIIGLDCRKITLQVMPKFPRLRKIQVVLKSESRGVRAQSAFPPPTKRFRLVYAVPSGANKQTRRVGEAIESRGKHMIWHMLGMVGGTALEGHKVYYQHHQPLEKGAGAPTFGMDMTEFQDSASVEHILTTVRESGINRLDTAARYPPLNSGRSEQLLGEASDLVAGFSVDTKVYTDTRNDAVEVLYAHRPDPETPLEERIQAFNEQVTLGHCKAGAYNAVTRGMETKLLPILRAHGTFFVGYRVLAAGFLTGKLVNNEHADTRAGDSNPPGKAIQARFASESLHTAVKRFDGAVKVQGLTPVEVAIRWVTHHSALGDRDAAILGASKTTQIKDTIKMIRKGPLTPELVRITEDMWEDIKESRAGEL</sequence>
<dbReference type="EMBL" id="LKEA01000004">
    <property type="protein sequence ID" value="ROW09776.1"/>
    <property type="molecule type" value="Genomic_DNA"/>
</dbReference>
<dbReference type="PANTHER" id="PTHR43364:SF4">
    <property type="entry name" value="NAD(P)-LINKED OXIDOREDUCTASE SUPERFAMILY PROTEIN"/>
    <property type="match status" value="1"/>
</dbReference>
<evidence type="ECO:0000256" key="1">
    <source>
        <dbReference type="ARBA" id="ARBA00023002"/>
    </source>
</evidence>
<dbReference type="PANTHER" id="PTHR43364">
    <property type="entry name" value="NADH-SPECIFIC METHYLGLYOXAL REDUCTASE-RELATED"/>
    <property type="match status" value="1"/>
</dbReference>
<accession>A0A423X1M1</accession>
<feature type="domain" description="NADP-dependent oxidoreductase" evidence="2">
    <location>
        <begin position="313"/>
        <end position="449"/>
    </location>
</feature>
<dbReference type="STRING" id="356882.A0A423X1M1"/>
<dbReference type="Pfam" id="PF00248">
    <property type="entry name" value="Aldo_ket_red"/>
    <property type="match status" value="1"/>
</dbReference>
<evidence type="ECO:0000313" key="3">
    <source>
        <dbReference type="EMBL" id="ROW09776.1"/>
    </source>
</evidence>
<protein>
    <recommendedName>
        <fullName evidence="2">NADP-dependent oxidoreductase domain-containing protein</fullName>
    </recommendedName>
</protein>
<dbReference type="InterPro" id="IPR036812">
    <property type="entry name" value="NAD(P)_OxRdtase_dom_sf"/>
</dbReference>
<dbReference type="OrthoDB" id="2310150at2759"/>
<reference evidence="3 4" key="1">
    <citation type="submission" date="2015-09" db="EMBL/GenBank/DDBJ databases">
        <title>Host preference determinants of Valsa canker pathogens revealed by comparative genomics.</title>
        <authorList>
            <person name="Yin Z."/>
            <person name="Huang L."/>
        </authorList>
    </citation>
    <scope>NUCLEOTIDE SEQUENCE [LARGE SCALE GENOMIC DNA]</scope>
    <source>
        <strain evidence="3 4">03-1</strain>
    </source>
</reference>
<organism evidence="3 4">
    <name type="scientific">Cytospora schulzeri</name>
    <dbReference type="NCBI Taxonomy" id="448051"/>
    <lineage>
        <taxon>Eukaryota</taxon>
        <taxon>Fungi</taxon>
        <taxon>Dikarya</taxon>
        <taxon>Ascomycota</taxon>
        <taxon>Pezizomycotina</taxon>
        <taxon>Sordariomycetes</taxon>
        <taxon>Sordariomycetidae</taxon>
        <taxon>Diaporthales</taxon>
        <taxon>Cytosporaceae</taxon>
        <taxon>Cytospora</taxon>
    </lineage>
</organism>
<keyword evidence="1" id="KW-0560">Oxidoreductase</keyword>
<dbReference type="GO" id="GO:0005829">
    <property type="term" value="C:cytosol"/>
    <property type="evidence" value="ECO:0007669"/>
    <property type="project" value="TreeGrafter"/>
</dbReference>
<dbReference type="AlphaFoldDB" id="A0A423X1M1"/>
<proteinExistence type="predicted"/>
<evidence type="ECO:0000259" key="2">
    <source>
        <dbReference type="Pfam" id="PF00248"/>
    </source>
</evidence>
<dbReference type="Gene3D" id="3.20.20.100">
    <property type="entry name" value="NADP-dependent oxidoreductase domain"/>
    <property type="match status" value="2"/>
</dbReference>
<dbReference type="SUPFAM" id="SSF51430">
    <property type="entry name" value="NAD(P)-linked oxidoreductase"/>
    <property type="match status" value="1"/>
</dbReference>
<dbReference type="GO" id="GO:0016491">
    <property type="term" value="F:oxidoreductase activity"/>
    <property type="evidence" value="ECO:0007669"/>
    <property type="project" value="UniProtKB-KW"/>
</dbReference>
<dbReference type="Proteomes" id="UP000283895">
    <property type="component" value="Unassembled WGS sequence"/>
</dbReference>